<sequence length="61" mass="7327">MAKTKQALKEASQKRTLQDLKNQVNWWRRYQENFDAIIKTNPLATPLREPREKEVNKCNKK</sequence>
<proteinExistence type="predicted"/>
<name>A0A0F9DIU0_9ZZZZ</name>
<comment type="caution">
    <text evidence="1">The sequence shown here is derived from an EMBL/GenBank/DDBJ whole genome shotgun (WGS) entry which is preliminary data.</text>
</comment>
<evidence type="ECO:0000313" key="1">
    <source>
        <dbReference type="EMBL" id="KKL61569.1"/>
    </source>
</evidence>
<reference evidence="1" key="1">
    <citation type="journal article" date="2015" name="Nature">
        <title>Complex archaea that bridge the gap between prokaryotes and eukaryotes.</title>
        <authorList>
            <person name="Spang A."/>
            <person name="Saw J.H."/>
            <person name="Jorgensen S.L."/>
            <person name="Zaremba-Niedzwiedzka K."/>
            <person name="Martijn J."/>
            <person name="Lind A.E."/>
            <person name="van Eijk R."/>
            <person name="Schleper C."/>
            <person name="Guy L."/>
            <person name="Ettema T.J."/>
        </authorList>
    </citation>
    <scope>NUCLEOTIDE SEQUENCE</scope>
</reference>
<gene>
    <name evidence="1" type="ORF">LCGC14_2193960</name>
</gene>
<dbReference type="EMBL" id="LAZR01028779">
    <property type="protein sequence ID" value="KKL61569.1"/>
    <property type="molecule type" value="Genomic_DNA"/>
</dbReference>
<accession>A0A0F9DIU0</accession>
<organism evidence="1">
    <name type="scientific">marine sediment metagenome</name>
    <dbReference type="NCBI Taxonomy" id="412755"/>
    <lineage>
        <taxon>unclassified sequences</taxon>
        <taxon>metagenomes</taxon>
        <taxon>ecological metagenomes</taxon>
    </lineage>
</organism>
<protein>
    <submittedName>
        <fullName evidence="1">Uncharacterized protein</fullName>
    </submittedName>
</protein>
<dbReference type="AlphaFoldDB" id="A0A0F9DIU0"/>